<keyword evidence="3" id="KW-0378">Hydrolase</keyword>
<dbReference type="Pfam" id="PF13930">
    <property type="entry name" value="Endonuclea_NS_2"/>
    <property type="match status" value="1"/>
</dbReference>
<dbReference type="Gene3D" id="3.40.570.10">
    <property type="entry name" value="Extracellular Endonuclease, subunit A"/>
    <property type="match status" value="1"/>
</dbReference>
<organism evidence="3">
    <name type="scientific">Siphoviridae sp. ctVJE9</name>
    <dbReference type="NCBI Taxonomy" id="2825530"/>
    <lineage>
        <taxon>Viruses</taxon>
        <taxon>Duplodnaviria</taxon>
        <taxon>Heunggongvirae</taxon>
        <taxon>Uroviricota</taxon>
        <taxon>Caudoviricetes</taxon>
    </lineage>
</organism>
<feature type="region of interest" description="Disordered" evidence="1">
    <location>
        <begin position="266"/>
        <end position="286"/>
    </location>
</feature>
<dbReference type="GO" id="GO:0004519">
    <property type="term" value="F:endonuclease activity"/>
    <property type="evidence" value="ECO:0007669"/>
    <property type="project" value="UniProtKB-KW"/>
</dbReference>
<sequence>MKKLQWRYMTMRKLQKTLLPLLLAVLLCFTGCSGTTADADNTPSTPSQTTTTSTEEPTPQEDTQPAPETTTAIDLGSIPAFSGEPYVAINNNVPDFTDADLTTSSFEEYSSLDSLGRCGVAYACIGTDLMPTEDRGSIGQVKPSGWHTVKYDCVDGKYLYNRCHLIGYQLTAENANENNLITGTRYLNVEGMLPFENMIADYIKETGNHVLYRVTPIFEGNNLVASGVHMEAKSVEDNGEGILFNVYCYNAQPGVGIDYATGESWLDTGSGTETPSSSPSSSVESGEVTYILNTNSHKFHDPSCSSVDQMSDSNKEEFTGTRDEVIAMGYEPCGRCNP</sequence>
<keyword evidence="3" id="KW-0255">Endonuclease</keyword>
<evidence type="ECO:0000313" key="3">
    <source>
        <dbReference type="EMBL" id="DAF85846.1"/>
    </source>
</evidence>
<protein>
    <submittedName>
        <fullName evidence="3">DNA/RNA non-specific endonuclease</fullName>
    </submittedName>
</protein>
<feature type="domain" description="Type VII secretion system protein EssD-like" evidence="2">
    <location>
        <begin position="108"/>
        <end position="234"/>
    </location>
</feature>
<dbReference type="SUPFAM" id="SSF57884">
    <property type="entry name" value="Ada DNA repair protein, N-terminal domain (N-Ada 10)"/>
    <property type="match status" value="1"/>
</dbReference>
<feature type="compositionally biased region" description="Low complexity" evidence="1">
    <location>
        <begin position="268"/>
        <end position="286"/>
    </location>
</feature>
<dbReference type="EMBL" id="BK015932">
    <property type="protein sequence ID" value="DAF85846.1"/>
    <property type="molecule type" value="Genomic_DNA"/>
</dbReference>
<dbReference type="InterPro" id="IPR044927">
    <property type="entry name" value="Endonuclea_NS_2"/>
</dbReference>
<reference evidence="3" key="1">
    <citation type="journal article" date="2021" name="Proc. Natl. Acad. Sci. U.S.A.">
        <title>A Catalog of Tens of Thousands of Viruses from Human Metagenomes Reveals Hidden Associations with Chronic Diseases.</title>
        <authorList>
            <person name="Tisza M.J."/>
            <person name="Buck C.B."/>
        </authorList>
    </citation>
    <scope>NUCLEOTIDE SEQUENCE</scope>
    <source>
        <strain evidence="3">CtVJE9</strain>
    </source>
</reference>
<dbReference type="Gene3D" id="3.40.10.10">
    <property type="entry name" value="DNA Methylphosphotriester Repair Domain"/>
    <property type="match status" value="1"/>
</dbReference>
<evidence type="ECO:0000256" key="1">
    <source>
        <dbReference type="SAM" id="MobiDB-lite"/>
    </source>
</evidence>
<feature type="region of interest" description="Disordered" evidence="1">
    <location>
        <begin position="38"/>
        <end position="70"/>
    </location>
</feature>
<evidence type="ECO:0000259" key="2">
    <source>
        <dbReference type="Pfam" id="PF13930"/>
    </source>
</evidence>
<feature type="compositionally biased region" description="Low complexity" evidence="1">
    <location>
        <begin position="42"/>
        <end position="70"/>
    </location>
</feature>
<name>A0A8S5TUG9_9CAUD</name>
<accession>A0A8S5TUG9</accession>
<proteinExistence type="predicted"/>
<dbReference type="InterPro" id="IPR044929">
    <property type="entry name" value="DNA/RNA_non-sp_Endonuclease_sf"/>
</dbReference>
<dbReference type="InterPro" id="IPR035451">
    <property type="entry name" value="Ada-like_dom_sf"/>
</dbReference>
<keyword evidence="3" id="KW-0540">Nuclease</keyword>